<dbReference type="GO" id="GO:0055085">
    <property type="term" value="P:transmembrane transport"/>
    <property type="evidence" value="ECO:0007669"/>
    <property type="project" value="InterPro"/>
</dbReference>
<feature type="transmembrane region" description="Helical" evidence="7">
    <location>
        <begin position="220"/>
        <end position="241"/>
    </location>
</feature>
<dbReference type="PROSITE" id="PS50928">
    <property type="entry name" value="ABC_TM1"/>
    <property type="match status" value="1"/>
</dbReference>
<evidence type="ECO:0000313" key="11">
    <source>
        <dbReference type="Proteomes" id="UP000533306"/>
    </source>
</evidence>
<reference evidence="10 11" key="1">
    <citation type="submission" date="2020-08" db="EMBL/GenBank/DDBJ databases">
        <title>Genomic Encyclopedia of Type Strains, Phase IV (KMG-IV): sequencing the most valuable type-strain genomes for metagenomic binning, comparative biology and taxonomic classification.</title>
        <authorList>
            <person name="Goeker M."/>
        </authorList>
    </citation>
    <scope>NUCLEOTIDE SEQUENCE [LARGE SCALE GENOMIC DNA]</scope>
    <source>
        <strain evidence="10 11">DSM 11099</strain>
    </source>
</reference>
<keyword evidence="4 7" id="KW-0812">Transmembrane</keyword>
<keyword evidence="6 7" id="KW-0472">Membrane</keyword>
<accession>A0A7W9VXU6</accession>
<protein>
    <submittedName>
        <fullName evidence="10">Peptide/nickel transport system permease protein</fullName>
    </submittedName>
</protein>
<feature type="transmembrane region" description="Helical" evidence="7">
    <location>
        <begin position="270"/>
        <end position="292"/>
    </location>
</feature>
<feature type="transmembrane region" description="Helical" evidence="7">
    <location>
        <begin position="84"/>
        <end position="107"/>
    </location>
</feature>
<dbReference type="PANTHER" id="PTHR43163">
    <property type="entry name" value="DIPEPTIDE TRANSPORT SYSTEM PERMEASE PROTEIN DPPB-RELATED"/>
    <property type="match status" value="1"/>
</dbReference>
<keyword evidence="11" id="KW-1185">Reference proteome</keyword>
<dbReference type="Pfam" id="PF19300">
    <property type="entry name" value="BPD_transp_1_N"/>
    <property type="match status" value="1"/>
</dbReference>
<dbReference type="CDD" id="cd06261">
    <property type="entry name" value="TM_PBP2"/>
    <property type="match status" value="1"/>
</dbReference>
<dbReference type="Proteomes" id="UP000533306">
    <property type="component" value="Unassembled WGS sequence"/>
</dbReference>
<keyword evidence="3" id="KW-1003">Cell membrane</keyword>
<evidence type="ECO:0000256" key="2">
    <source>
        <dbReference type="ARBA" id="ARBA00022448"/>
    </source>
</evidence>
<keyword evidence="5 7" id="KW-1133">Transmembrane helix</keyword>
<dbReference type="AlphaFoldDB" id="A0A7W9VXU6"/>
<keyword evidence="8" id="KW-0732">Signal</keyword>
<evidence type="ECO:0000256" key="3">
    <source>
        <dbReference type="ARBA" id="ARBA00022475"/>
    </source>
</evidence>
<evidence type="ECO:0000256" key="1">
    <source>
        <dbReference type="ARBA" id="ARBA00004651"/>
    </source>
</evidence>
<feature type="domain" description="ABC transmembrane type-1" evidence="9">
    <location>
        <begin position="80"/>
        <end position="285"/>
    </location>
</feature>
<feature type="transmembrane region" description="Helical" evidence="7">
    <location>
        <begin position="119"/>
        <end position="142"/>
    </location>
</feature>
<dbReference type="InterPro" id="IPR035906">
    <property type="entry name" value="MetI-like_sf"/>
</dbReference>
<comment type="caution">
    <text evidence="10">The sequence shown here is derived from an EMBL/GenBank/DDBJ whole genome shotgun (WGS) entry which is preliminary data.</text>
</comment>
<evidence type="ECO:0000256" key="5">
    <source>
        <dbReference type="ARBA" id="ARBA00022989"/>
    </source>
</evidence>
<feature type="chain" id="PRO_5031366448" evidence="8">
    <location>
        <begin position="21"/>
        <end position="298"/>
    </location>
</feature>
<dbReference type="SUPFAM" id="SSF161098">
    <property type="entry name" value="MetI-like"/>
    <property type="match status" value="1"/>
</dbReference>
<comment type="similarity">
    <text evidence="7">Belongs to the binding-protein-dependent transport system permease family.</text>
</comment>
<evidence type="ECO:0000259" key="9">
    <source>
        <dbReference type="PROSITE" id="PS50928"/>
    </source>
</evidence>
<evidence type="ECO:0000256" key="8">
    <source>
        <dbReference type="SAM" id="SignalP"/>
    </source>
</evidence>
<name>A0A7W9VXU6_9HYPH</name>
<dbReference type="GO" id="GO:0005886">
    <property type="term" value="C:plasma membrane"/>
    <property type="evidence" value="ECO:0007669"/>
    <property type="project" value="UniProtKB-SubCell"/>
</dbReference>
<proteinExistence type="inferred from homology"/>
<feature type="transmembrane region" description="Helical" evidence="7">
    <location>
        <begin position="162"/>
        <end position="182"/>
    </location>
</feature>
<keyword evidence="2 7" id="KW-0813">Transport</keyword>
<evidence type="ECO:0000256" key="7">
    <source>
        <dbReference type="RuleBase" id="RU363032"/>
    </source>
</evidence>
<evidence type="ECO:0000256" key="6">
    <source>
        <dbReference type="ARBA" id="ARBA00023136"/>
    </source>
</evidence>
<dbReference type="PANTHER" id="PTHR43163:SF6">
    <property type="entry name" value="DIPEPTIDE TRANSPORT SYSTEM PERMEASE PROTEIN DPPB-RELATED"/>
    <property type="match status" value="1"/>
</dbReference>
<evidence type="ECO:0000313" key="10">
    <source>
        <dbReference type="EMBL" id="MBB6014730.1"/>
    </source>
</evidence>
<dbReference type="Gene3D" id="1.10.3720.10">
    <property type="entry name" value="MetI-like"/>
    <property type="match status" value="1"/>
</dbReference>
<comment type="subcellular location">
    <subcellularLocation>
        <location evidence="1 7">Cell membrane</location>
        <topology evidence="1 7">Multi-pass membrane protein</topology>
    </subcellularLocation>
</comment>
<dbReference type="InterPro" id="IPR000515">
    <property type="entry name" value="MetI-like"/>
</dbReference>
<sequence length="298" mass="32212">MLIVALIVFTLLRLSPGDPATILAGDAATPETIAELRNELGLDQSLPIQFVTWIGGVATGDFGQSILSRMPVLTLIFDRLEATLVLAVTAIILTVVVAVPLGALAAWRLNSWVDRAVMAMSVAGFSIPAFVIGYILMLFFSVKWELLPVQGYVSPFVDLSAAIRHLILPSLTLALVFMALIARVTRSSLLEVLNQDFVRTARAKGNPGRRVLWSHALPNAAVPIITVIGLGIAMLITGVVVTESVFNIPGIGRLTIDAILARDYPVVQGLMLFFALIYVGVNLLIDIAYIIVDPRIRY</sequence>
<dbReference type="Pfam" id="PF00528">
    <property type="entry name" value="BPD_transp_1"/>
    <property type="match status" value="1"/>
</dbReference>
<evidence type="ECO:0000256" key="4">
    <source>
        <dbReference type="ARBA" id="ARBA00022692"/>
    </source>
</evidence>
<dbReference type="InterPro" id="IPR045621">
    <property type="entry name" value="BPD_transp_1_N"/>
</dbReference>
<gene>
    <name evidence="10" type="ORF">HNR59_004126</name>
</gene>
<dbReference type="EMBL" id="JACHEU010000009">
    <property type="protein sequence ID" value="MBB6014730.1"/>
    <property type="molecule type" value="Genomic_DNA"/>
</dbReference>
<organism evidence="10 11">
    <name type="scientific">Aquamicrobium lusatiense</name>
    <dbReference type="NCBI Taxonomy" id="89772"/>
    <lineage>
        <taxon>Bacteria</taxon>
        <taxon>Pseudomonadati</taxon>
        <taxon>Pseudomonadota</taxon>
        <taxon>Alphaproteobacteria</taxon>
        <taxon>Hyphomicrobiales</taxon>
        <taxon>Phyllobacteriaceae</taxon>
        <taxon>Aquamicrobium</taxon>
    </lineage>
</organism>
<feature type="signal peptide" evidence="8">
    <location>
        <begin position="1"/>
        <end position="20"/>
    </location>
</feature>